<protein>
    <recommendedName>
        <fullName evidence="3">glycerol kinase</fullName>
        <ecNumber evidence="3">2.7.1.30</ecNumber>
    </recommendedName>
</protein>
<dbReference type="EMBL" id="CAJNOM010001092">
    <property type="protein sequence ID" value="CAF1591310.1"/>
    <property type="molecule type" value="Genomic_DNA"/>
</dbReference>
<dbReference type="PROSITE" id="PS00445">
    <property type="entry name" value="FGGY_KINASES_2"/>
    <property type="match status" value="1"/>
</dbReference>
<evidence type="ECO:0000256" key="3">
    <source>
        <dbReference type="ARBA" id="ARBA00012099"/>
    </source>
</evidence>
<name>A0A816A062_9BILA</name>
<evidence type="ECO:0000259" key="8">
    <source>
        <dbReference type="Pfam" id="PF02782"/>
    </source>
</evidence>
<keyword evidence="11" id="KW-1185">Reference proteome</keyword>
<dbReference type="GO" id="GO:0005739">
    <property type="term" value="C:mitochondrion"/>
    <property type="evidence" value="ECO:0007669"/>
    <property type="project" value="TreeGrafter"/>
</dbReference>
<dbReference type="SUPFAM" id="SSF53067">
    <property type="entry name" value="Actin-like ATPase domain"/>
    <property type="match status" value="2"/>
</dbReference>
<dbReference type="GO" id="GO:0006641">
    <property type="term" value="P:triglyceride metabolic process"/>
    <property type="evidence" value="ECO:0007669"/>
    <property type="project" value="TreeGrafter"/>
</dbReference>
<dbReference type="GO" id="GO:0004370">
    <property type="term" value="F:glycerol kinase activity"/>
    <property type="evidence" value="ECO:0007669"/>
    <property type="project" value="UniProtKB-EC"/>
</dbReference>
<evidence type="ECO:0000313" key="10">
    <source>
        <dbReference type="EMBL" id="CAF1591310.1"/>
    </source>
</evidence>
<dbReference type="GO" id="GO:0019563">
    <property type="term" value="P:glycerol catabolic process"/>
    <property type="evidence" value="ECO:0007669"/>
    <property type="project" value="UniProtKB-UniPathway"/>
</dbReference>
<dbReference type="InterPro" id="IPR043129">
    <property type="entry name" value="ATPase_NBD"/>
</dbReference>
<feature type="domain" description="Carbohydrate kinase FGGY C-terminal" evidence="8">
    <location>
        <begin position="299"/>
        <end position="489"/>
    </location>
</feature>
<comment type="similarity">
    <text evidence="2 6">Belongs to the FGGY kinase family.</text>
</comment>
<evidence type="ECO:0000256" key="1">
    <source>
        <dbReference type="ARBA" id="ARBA00005190"/>
    </source>
</evidence>
<dbReference type="UniPathway" id="UPA00618">
    <property type="reaction ID" value="UER00672"/>
</dbReference>
<dbReference type="InterPro" id="IPR018484">
    <property type="entry name" value="FGGY_N"/>
</dbReference>
<evidence type="ECO:0000256" key="5">
    <source>
        <dbReference type="ARBA" id="ARBA00022777"/>
    </source>
</evidence>
<dbReference type="Proteomes" id="UP000663877">
    <property type="component" value="Unassembled WGS sequence"/>
</dbReference>
<evidence type="ECO:0000256" key="2">
    <source>
        <dbReference type="ARBA" id="ARBA00009156"/>
    </source>
</evidence>
<sequence>MASKHRLGNLIRITSNVETSKPDPYILSVDIGTSSIRAYLFSKTFQIISSSQKQQTLHCPEQHGFEFEPEEFWQKFLAVIHETIEHANPLTVNDITCLGISTLRNSVILWDRETGETYSNIILWNDSRSSSHTTTTNSSLTWKTIRNVAKFIHPIVQTARLSTLSNLEFRTQMIAFKLLWLFDRKPHLKQYARQNRLLFGCIETWIIWKLTGGHEHVTDVSCASSTGLFDPFQSQWSTLLCKNLGIPIELLPTIKPTFGQFGKCIPSLFGHAIPITAVIGDVQASMFGQCVSHPGECLLTLGTGAFVNILTGQVSASTDGIYPLVAHSDLSNPLKNVHFLHAYHSCCANVLNWARQAGFFNDFSELDQITTNAKSSHVFFLPAFDGHNNDPYCGSGFIGISSTTTRDDLLRSILESIAFIVYELFTSLRDNFNVYQPDKQFKCLRTAGKVSSCDFICQTITNLIQLPIERCYAFDYASGIGAGFLAAYGYGLIDDYEHFQKIITVEKVFRPIKSEITEENFKQWKTIIPRFTKWYKKDDM</sequence>
<evidence type="ECO:0000313" key="9">
    <source>
        <dbReference type="EMBL" id="CAF1336280.1"/>
    </source>
</evidence>
<reference evidence="10" key="1">
    <citation type="submission" date="2021-02" db="EMBL/GenBank/DDBJ databases">
        <authorList>
            <person name="Nowell W R."/>
        </authorList>
    </citation>
    <scope>NUCLEOTIDE SEQUENCE</scope>
</reference>
<dbReference type="Gene3D" id="3.30.420.40">
    <property type="match status" value="2"/>
</dbReference>
<dbReference type="AlphaFoldDB" id="A0A816A062"/>
<keyword evidence="4 6" id="KW-0808">Transferase</keyword>
<evidence type="ECO:0000256" key="6">
    <source>
        <dbReference type="RuleBase" id="RU003733"/>
    </source>
</evidence>
<comment type="caution">
    <text evidence="10">The sequence shown here is derived from an EMBL/GenBank/DDBJ whole genome shotgun (WGS) entry which is preliminary data.</text>
</comment>
<proteinExistence type="inferred from homology"/>
<dbReference type="EMBL" id="CAJNOI010000726">
    <property type="protein sequence ID" value="CAF1336280.1"/>
    <property type="molecule type" value="Genomic_DNA"/>
</dbReference>
<comment type="pathway">
    <text evidence="1">Polyol metabolism; glycerol degradation via glycerol kinase pathway; sn-glycerol 3-phosphate from glycerol: step 1/1.</text>
</comment>
<dbReference type="PANTHER" id="PTHR10196">
    <property type="entry name" value="SUGAR KINASE"/>
    <property type="match status" value="1"/>
</dbReference>
<accession>A0A816A062</accession>
<dbReference type="PIRSF" id="PIRSF000538">
    <property type="entry name" value="GlpK"/>
    <property type="match status" value="1"/>
</dbReference>
<dbReference type="InterPro" id="IPR018483">
    <property type="entry name" value="Carb_kinase_FGGY_CS"/>
</dbReference>
<gene>
    <name evidence="9" type="ORF">BJG266_LOCUS34161</name>
    <name evidence="10" type="ORF">QVE165_LOCUS51299</name>
</gene>
<evidence type="ECO:0000259" key="7">
    <source>
        <dbReference type="Pfam" id="PF00370"/>
    </source>
</evidence>
<evidence type="ECO:0000256" key="4">
    <source>
        <dbReference type="ARBA" id="ARBA00022679"/>
    </source>
</evidence>
<dbReference type="Proteomes" id="UP000663832">
    <property type="component" value="Unassembled WGS sequence"/>
</dbReference>
<dbReference type="InterPro" id="IPR000577">
    <property type="entry name" value="Carb_kinase_FGGY"/>
</dbReference>
<dbReference type="OrthoDB" id="6278781at2759"/>
<evidence type="ECO:0000313" key="11">
    <source>
        <dbReference type="Proteomes" id="UP000663832"/>
    </source>
</evidence>
<dbReference type="EC" id="2.7.1.30" evidence="3"/>
<keyword evidence="5 6" id="KW-0418">Kinase</keyword>
<dbReference type="PANTHER" id="PTHR10196:SF68">
    <property type="entry name" value="GLYCEROL KINASE 5-RELATED"/>
    <property type="match status" value="1"/>
</dbReference>
<dbReference type="InterPro" id="IPR018485">
    <property type="entry name" value="FGGY_C"/>
</dbReference>
<dbReference type="GO" id="GO:0046167">
    <property type="term" value="P:glycerol-3-phosphate biosynthetic process"/>
    <property type="evidence" value="ECO:0007669"/>
    <property type="project" value="TreeGrafter"/>
</dbReference>
<organism evidence="10 11">
    <name type="scientific">Adineta steineri</name>
    <dbReference type="NCBI Taxonomy" id="433720"/>
    <lineage>
        <taxon>Eukaryota</taxon>
        <taxon>Metazoa</taxon>
        <taxon>Spiralia</taxon>
        <taxon>Gnathifera</taxon>
        <taxon>Rotifera</taxon>
        <taxon>Eurotatoria</taxon>
        <taxon>Bdelloidea</taxon>
        <taxon>Adinetida</taxon>
        <taxon>Adinetidae</taxon>
        <taxon>Adineta</taxon>
    </lineage>
</organism>
<dbReference type="FunFam" id="3.30.420.40:FF:000102">
    <property type="entry name" value="Putative glycerol kinase 5"/>
    <property type="match status" value="1"/>
</dbReference>
<feature type="domain" description="Carbohydrate kinase FGGY N-terminal" evidence="7">
    <location>
        <begin position="25"/>
        <end position="288"/>
    </location>
</feature>
<dbReference type="Pfam" id="PF02782">
    <property type="entry name" value="FGGY_C"/>
    <property type="match status" value="1"/>
</dbReference>
<dbReference type="Pfam" id="PF00370">
    <property type="entry name" value="FGGY_N"/>
    <property type="match status" value="1"/>
</dbReference>